<dbReference type="EC" id="1.1.1.169" evidence="4 11"/>
<feature type="domain" description="Ketopantoate reductase C-terminal" evidence="13">
    <location>
        <begin position="190"/>
        <end position="310"/>
    </location>
</feature>
<dbReference type="InterPro" id="IPR013752">
    <property type="entry name" value="KPA_reductase"/>
</dbReference>
<sequence>MNIIIVGAGALGLSYAARLSRAGEEVVLLARTDKQAEALSAEGLLYKETTGEETTIEVFARSVSDYLGSGREGAFSPDWVMLAVKQPSVDDGLLDDLRRLTAGGVPLLALQNGIGHMELLSEALPDSPLFAAITTEGALRTDPRAVIRTGTGRLTFGSWANADKCGAEPQKMLLRALSGAGIDADMSKEIKDQVLLKLLLNAVINPLTAIFQVKNGDLPRDPYRLMLMRALHEESEGILRAAGLASTEDHWERLLGVCAATAQNESSMLRDVRAGRDTEIKWINGGIAAYAKRLGMPSRLNDAVLALVEALGAS</sequence>
<evidence type="ECO:0000256" key="6">
    <source>
        <dbReference type="ARBA" id="ARBA00022655"/>
    </source>
</evidence>
<name>A0ABW9XK27_9BACL</name>
<evidence type="ECO:0000256" key="2">
    <source>
        <dbReference type="ARBA" id="ARBA00004994"/>
    </source>
</evidence>
<dbReference type="Proteomes" id="UP000665561">
    <property type="component" value="Unassembled WGS sequence"/>
</dbReference>
<dbReference type="PANTHER" id="PTHR43765">
    <property type="entry name" value="2-DEHYDROPANTOATE 2-REDUCTASE-RELATED"/>
    <property type="match status" value="1"/>
</dbReference>
<dbReference type="InterPro" id="IPR003710">
    <property type="entry name" value="ApbA"/>
</dbReference>
<evidence type="ECO:0000256" key="1">
    <source>
        <dbReference type="ARBA" id="ARBA00002919"/>
    </source>
</evidence>
<evidence type="ECO:0000256" key="7">
    <source>
        <dbReference type="ARBA" id="ARBA00022857"/>
    </source>
</evidence>
<evidence type="ECO:0000256" key="8">
    <source>
        <dbReference type="ARBA" id="ARBA00023002"/>
    </source>
</evidence>
<dbReference type="Gene3D" id="1.10.1040.10">
    <property type="entry name" value="N-(1-d-carboxylethyl)-l-norvaline Dehydrogenase, domain 2"/>
    <property type="match status" value="1"/>
</dbReference>
<evidence type="ECO:0000313" key="15">
    <source>
        <dbReference type="Proteomes" id="UP000665561"/>
    </source>
</evidence>
<organism evidence="14 15">
    <name type="scientific">Paenibacillus glycinis</name>
    <dbReference type="NCBI Taxonomy" id="2697035"/>
    <lineage>
        <taxon>Bacteria</taxon>
        <taxon>Bacillati</taxon>
        <taxon>Bacillota</taxon>
        <taxon>Bacilli</taxon>
        <taxon>Bacillales</taxon>
        <taxon>Paenibacillaceae</taxon>
        <taxon>Paenibacillus</taxon>
    </lineage>
</organism>
<dbReference type="SUPFAM" id="SSF48179">
    <property type="entry name" value="6-phosphogluconate dehydrogenase C-terminal domain-like"/>
    <property type="match status" value="1"/>
</dbReference>
<reference evidence="14 15" key="1">
    <citation type="submission" date="2020-01" db="EMBL/GenBank/DDBJ databases">
        <title>Paenibacillus soybeanensis sp. nov. isolated from the nodules of soybean (Glycine max(L.) Merr).</title>
        <authorList>
            <person name="Wang H."/>
        </authorList>
    </citation>
    <scope>NUCLEOTIDE SEQUENCE [LARGE SCALE GENOMIC DNA]</scope>
    <source>
        <strain evidence="14 15">T1</strain>
    </source>
</reference>
<evidence type="ECO:0000259" key="12">
    <source>
        <dbReference type="Pfam" id="PF02558"/>
    </source>
</evidence>
<evidence type="ECO:0000256" key="9">
    <source>
        <dbReference type="ARBA" id="ARBA00032024"/>
    </source>
</evidence>
<keyword evidence="6 11" id="KW-0566">Pantothenate biosynthesis</keyword>
<dbReference type="InterPro" id="IPR036291">
    <property type="entry name" value="NAD(P)-bd_dom_sf"/>
</dbReference>
<dbReference type="Pfam" id="PF08546">
    <property type="entry name" value="ApbA_C"/>
    <property type="match status" value="1"/>
</dbReference>
<dbReference type="InterPro" id="IPR013328">
    <property type="entry name" value="6PGD_dom2"/>
</dbReference>
<dbReference type="SUPFAM" id="SSF51735">
    <property type="entry name" value="NAD(P)-binding Rossmann-fold domains"/>
    <property type="match status" value="1"/>
</dbReference>
<dbReference type="Gene3D" id="3.40.50.720">
    <property type="entry name" value="NAD(P)-binding Rossmann-like Domain"/>
    <property type="match status" value="1"/>
</dbReference>
<comment type="pathway">
    <text evidence="2 11">Cofactor biosynthesis; (R)-pantothenate biosynthesis; (R)-pantoate from 3-methyl-2-oxobutanoate: step 2/2.</text>
</comment>
<evidence type="ECO:0000256" key="10">
    <source>
        <dbReference type="ARBA" id="ARBA00048793"/>
    </source>
</evidence>
<dbReference type="NCBIfam" id="TIGR00745">
    <property type="entry name" value="apbA_panE"/>
    <property type="match status" value="1"/>
</dbReference>
<evidence type="ECO:0000256" key="4">
    <source>
        <dbReference type="ARBA" id="ARBA00013014"/>
    </source>
</evidence>
<gene>
    <name evidence="14" type="ORF">GT019_02890</name>
</gene>
<dbReference type="PANTHER" id="PTHR43765:SF2">
    <property type="entry name" value="2-DEHYDROPANTOATE 2-REDUCTASE"/>
    <property type="match status" value="1"/>
</dbReference>
<protein>
    <recommendedName>
        <fullName evidence="5 11">2-dehydropantoate 2-reductase</fullName>
        <ecNumber evidence="4 11">1.1.1.169</ecNumber>
    </recommendedName>
    <alternativeName>
        <fullName evidence="9 11">Ketopantoate reductase</fullName>
    </alternativeName>
</protein>
<dbReference type="RefSeq" id="WP_161740971.1">
    <property type="nucleotide sequence ID" value="NZ_JAAAMV010000001.1"/>
</dbReference>
<dbReference type="InterPro" id="IPR050838">
    <property type="entry name" value="Ketopantoate_reductase"/>
</dbReference>
<comment type="function">
    <text evidence="1 11">Catalyzes the NADPH-dependent reduction of ketopantoate into pantoic acid.</text>
</comment>
<comment type="similarity">
    <text evidence="3 11">Belongs to the ketopantoate reductase family.</text>
</comment>
<dbReference type="GO" id="GO:0008677">
    <property type="term" value="F:2-dehydropantoate 2-reductase activity"/>
    <property type="evidence" value="ECO:0007669"/>
    <property type="project" value="UniProtKB-EC"/>
</dbReference>
<evidence type="ECO:0000256" key="3">
    <source>
        <dbReference type="ARBA" id="ARBA00007870"/>
    </source>
</evidence>
<keyword evidence="8 11" id="KW-0560">Oxidoreductase</keyword>
<dbReference type="Pfam" id="PF02558">
    <property type="entry name" value="ApbA"/>
    <property type="match status" value="1"/>
</dbReference>
<proteinExistence type="inferred from homology"/>
<feature type="domain" description="Ketopantoate reductase N-terminal" evidence="12">
    <location>
        <begin position="3"/>
        <end position="160"/>
    </location>
</feature>
<comment type="catalytic activity">
    <reaction evidence="10 11">
        <text>(R)-pantoate + NADP(+) = 2-dehydropantoate + NADPH + H(+)</text>
        <dbReference type="Rhea" id="RHEA:16233"/>
        <dbReference type="ChEBI" id="CHEBI:11561"/>
        <dbReference type="ChEBI" id="CHEBI:15378"/>
        <dbReference type="ChEBI" id="CHEBI:15980"/>
        <dbReference type="ChEBI" id="CHEBI:57783"/>
        <dbReference type="ChEBI" id="CHEBI:58349"/>
        <dbReference type="EC" id="1.1.1.169"/>
    </reaction>
</comment>
<comment type="caution">
    <text evidence="14">The sequence shown here is derived from an EMBL/GenBank/DDBJ whole genome shotgun (WGS) entry which is preliminary data.</text>
</comment>
<evidence type="ECO:0000256" key="11">
    <source>
        <dbReference type="RuleBase" id="RU362068"/>
    </source>
</evidence>
<keyword evidence="15" id="KW-1185">Reference proteome</keyword>
<evidence type="ECO:0000256" key="5">
    <source>
        <dbReference type="ARBA" id="ARBA00019465"/>
    </source>
</evidence>
<keyword evidence="7 11" id="KW-0521">NADP</keyword>
<dbReference type="InterPro" id="IPR013332">
    <property type="entry name" value="KPR_N"/>
</dbReference>
<evidence type="ECO:0000259" key="13">
    <source>
        <dbReference type="Pfam" id="PF08546"/>
    </source>
</evidence>
<dbReference type="InterPro" id="IPR008927">
    <property type="entry name" value="6-PGluconate_DH-like_C_sf"/>
</dbReference>
<accession>A0ABW9XK27</accession>
<evidence type="ECO:0000313" key="14">
    <source>
        <dbReference type="EMBL" id="NBD22812.1"/>
    </source>
</evidence>
<dbReference type="EMBL" id="JAAAMV010000001">
    <property type="protein sequence ID" value="NBD22812.1"/>
    <property type="molecule type" value="Genomic_DNA"/>
</dbReference>